<keyword evidence="3" id="KW-1185">Reference proteome</keyword>
<keyword evidence="1" id="KW-0812">Transmembrane</keyword>
<protein>
    <submittedName>
        <fullName evidence="2">Uncharacterized protein</fullName>
    </submittedName>
</protein>
<keyword evidence="1" id="KW-0472">Membrane</keyword>
<reference evidence="2 3" key="1">
    <citation type="journal article" date="2015" name="Annu Rev Anim Biosci">
        <title>The Genome 10K Project: a way forward.</title>
        <authorList>
            <person name="Koepfli K.P."/>
            <person name="Paten B."/>
            <person name="O'Brien S.J."/>
            <person name="Koepfli K.P."/>
            <person name="Paten B."/>
            <person name="Antunes A."/>
            <person name="Belov K."/>
            <person name="Bustamante C."/>
            <person name="Castoe T.A."/>
            <person name="Clawson H."/>
            <person name="Crawford A.J."/>
            <person name="Diekhans M."/>
            <person name="Distel D."/>
            <person name="Durbin R."/>
            <person name="Earl D."/>
            <person name="Fujita M.K."/>
            <person name="Gamble T."/>
            <person name="Georges A."/>
            <person name="Gemmell N."/>
            <person name="Gilbert M.T."/>
            <person name="Graves J.M."/>
            <person name="Green R.E."/>
            <person name="Hickey G."/>
            <person name="Jarvis E.D."/>
            <person name="Johnson W."/>
            <person name="Komissarov A."/>
            <person name="Korf I."/>
            <person name="Kuhn R."/>
            <person name="Larkin D.M."/>
            <person name="Lewin H."/>
            <person name="Lopez J.V."/>
            <person name="Ma J."/>
            <person name="Marques-Bonet T."/>
            <person name="Miller W."/>
            <person name="Murphy R."/>
            <person name="Pevzner P."/>
            <person name="Shapiro B."/>
            <person name="Steiner C."/>
            <person name="Tamazian G."/>
            <person name="Venkatesh B."/>
            <person name="Wang J."/>
            <person name="Wayne R."/>
            <person name="Wiley E."/>
            <person name="Yang H."/>
            <person name="Zhang G."/>
            <person name="Haussler D."/>
            <person name="Ryder O."/>
            <person name="O'Brien S.J."/>
        </authorList>
    </citation>
    <scope>NUCLEOTIDE SEQUENCE</scope>
</reference>
<evidence type="ECO:0000313" key="2">
    <source>
        <dbReference type="Ensembl" id="ENSRFEP00010002348.1"/>
    </source>
</evidence>
<accession>A0A671DND8</accession>
<dbReference type="InParanoid" id="A0A671DND8"/>
<proteinExistence type="predicted"/>
<organism evidence="2 3">
    <name type="scientific">Rhinolophus ferrumequinum</name>
    <name type="common">Greater horseshoe bat</name>
    <dbReference type="NCBI Taxonomy" id="59479"/>
    <lineage>
        <taxon>Eukaryota</taxon>
        <taxon>Metazoa</taxon>
        <taxon>Chordata</taxon>
        <taxon>Craniata</taxon>
        <taxon>Vertebrata</taxon>
        <taxon>Euteleostomi</taxon>
        <taxon>Mammalia</taxon>
        <taxon>Eutheria</taxon>
        <taxon>Laurasiatheria</taxon>
        <taxon>Chiroptera</taxon>
        <taxon>Yinpterochiroptera</taxon>
        <taxon>Rhinolophoidea</taxon>
        <taxon>Rhinolophidae</taxon>
        <taxon>Rhinolophinae</taxon>
        <taxon>Rhinolophus</taxon>
    </lineage>
</organism>
<reference evidence="2" key="4">
    <citation type="submission" date="2025-08" db="UniProtKB">
        <authorList>
            <consortium name="Ensembl"/>
        </authorList>
    </citation>
    <scope>IDENTIFICATION</scope>
</reference>
<reference evidence="2 3" key="2">
    <citation type="journal article" date="2018" name="Annu Rev Anim Biosci">
        <title>Bat Biology, Genomes, and the Bat1K Project: To Generate Chromosome-Level Genomes for All Living Bat Species.</title>
        <authorList>
            <person name="Teeling E.C."/>
            <person name="Vernes S.C."/>
            <person name="Davalos L.M."/>
            <person name="Ray D.A."/>
            <person name="Gilbert M.T.P."/>
            <person name="Myers E."/>
        </authorList>
    </citation>
    <scope>NUCLEOTIDE SEQUENCE</scope>
</reference>
<evidence type="ECO:0000256" key="1">
    <source>
        <dbReference type="SAM" id="Phobius"/>
    </source>
</evidence>
<dbReference type="AlphaFoldDB" id="A0A671DND8"/>
<reference evidence="2" key="5">
    <citation type="submission" date="2025-09" db="UniProtKB">
        <authorList>
            <consortium name="Ensembl"/>
        </authorList>
    </citation>
    <scope>IDENTIFICATION</scope>
</reference>
<feature type="transmembrane region" description="Helical" evidence="1">
    <location>
        <begin position="21"/>
        <end position="51"/>
    </location>
</feature>
<name>A0A671DND8_RHIFE</name>
<dbReference type="Ensembl" id="ENSRFET00010002588.1">
    <property type="protein sequence ID" value="ENSRFEP00010002348.1"/>
    <property type="gene ID" value="ENSRFEG00010001715.1"/>
</dbReference>
<reference evidence="3" key="3">
    <citation type="submission" date="2018-12" db="EMBL/GenBank/DDBJ databases">
        <title>G10K-VGP greater horseshoe bat female genome, primary haplotype.</title>
        <authorList>
            <person name="Teeling E."/>
            <person name="Myers G."/>
            <person name="Vernes S."/>
            <person name="Pippel M."/>
            <person name="Winkler S."/>
            <person name="Fedrigo O."/>
            <person name="Rhie A."/>
            <person name="Koren S."/>
            <person name="Phillippy A."/>
            <person name="Lewin H."/>
            <person name="Damas J."/>
            <person name="Howe K."/>
            <person name="Mountcastle J."/>
            <person name="Jarvis E.D."/>
        </authorList>
    </citation>
    <scope>NUCLEOTIDE SEQUENCE [LARGE SCALE GENOMIC DNA]</scope>
</reference>
<evidence type="ECO:0000313" key="3">
    <source>
        <dbReference type="Proteomes" id="UP000472240"/>
    </source>
</evidence>
<dbReference type="Proteomes" id="UP000472240">
    <property type="component" value="Chromosome 1"/>
</dbReference>
<keyword evidence="1" id="KW-1133">Transmembrane helix</keyword>
<sequence>MTFQHSSCYWRLGSPRSRCELIWFLVRALFLVSRTSLFFLLLLLFFTLLFFHVSSYEGTNPIHVGSTFMT</sequence>